<keyword evidence="2" id="KW-1185">Reference proteome</keyword>
<dbReference type="Gene3D" id="3.40.50.300">
    <property type="entry name" value="P-loop containing nucleotide triphosphate hydrolases"/>
    <property type="match status" value="1"/>
</dbReference>
<proteinExistence type="predicted"/>
<reference evidence="1 2" key="1">
    <citation type="submission" date="2015-12" db="EMBL/GenBank/DDBJ databases">
        <title>Draft genome sequnece of Fervidicola ferrireducens strain Y170.</title>
        <authorList>
            <person name="Patel B.K."/>
        </authorList>
    </citation>
    <scope>NUCLEOTIDE SEQUENCE [LARGE SCALE GENOMIC DNA]</scope>
    <source>
        <strain evidence="1 2">Y170</strain>
    </source>
</reference>
<dbReference type="EMBL" id="LOED01000038">
    <property type="protein sequence ID" value="KXG74857.1"/>
    <property type="molecule type" value="Genomic_DNA"/>
</dbReference>
<comment type="caution">
    <text evidence="1">The sequence shown here is derived from an EMBL/GenBank/DDBJ whole genome shotgun (WGS) entry which is preliminary data.</text>
</comment>
<evidence type="ECO:0000313" key="1">
    <source>
        <dbReference type="EMBL" id="KXG74857.1"/>
    </source>
</evidence>
<dbReference type="InParanoid" id="A0A140L2T2"/>
<dbReference type="CDD" id="cd00385">
    <property type="entry name" value="Isoprenoid_Biosyn_C1"/>
    <property type="match status" value="1"/>
</dbReference>
<organism evidence="1 2">
    <name type="scientific">Fervidicola ferrireducens</name>
    <dbReference type="NCBI Taxonomy" id="520764"/>
    <lineage>
        <taxon>Bacteria</taxon>
        <taxon>Bacillati</taxon>
        <taxon>Bacillota</taxon>
        <taxon>Clostridia</taxon>
        <taxon>Thermosediminibacterales</taxon>
        <taxon>Thermosediminibacteraceae</taxon>
        <taxon>Fervidicola</taxon>
    </lineage>
</organism>
<dbReference type="STRING" id="520764.AN618_21490"/>
<dbReference type="SUPFAM" id="SSF48576">
    <property type="entry name" value="Terpenoid synthases"/>
    <property type="match status" value="1"/>
</dbReference>
<protein>
    <submittedName>
        <fullName evidence="1">Uncharacterized protein</fullName>
    </submittedName>
</protein>
<dbReference type="InterPro" id="IPR008949">
    <property type="entry name" value="Isoprenoid_synthase_dom_sf"/>
</dbReference>
<dbReference type="InterPro" id="IPR027417">
    <property type="entry name" value="P-loop_NTPase"/>
</dbReference>
<evidence type="ECO:0000313" key="2">
    <source>
        <dbReference type="Proteomes" id="UP000070427"/>
    </source>
</evidence>
<gene>
    <name evidence="1" type="ORF">AN618_21490</name>
</gene>
<name>A0A140L2T2_9FIRM</name>
<accession>A0A140L2T2</accession>
<dbReference type="SUPFAM" id="SSF52540">
    <property type="entry name" value="P-loop containing nucleoside triphosphate hydrolases"/>
    <property type="match status" value="1"/>
</dbReference>
<dbReference type="Proteomes" id="UP000070427">
    <property type="component" value="Unassembled WGS sequence"/>
</dbReference>
<dbReference type="AlphaFoldDB" id="A0A140L2T2"/>
<dbReference type="RefSeq" id="WP_066354868.1">
    <property type="nucleotide sequence ID" value="NZ_LOED01000038.1"/>
</dbReference>
<sequence length="484" mass="56082">MPVKRAAVFIYRGGLVYWFDIEADRKFVYCPDEGRIYPEFCASDWDEVMLVDRNVTTGRTLERARLKLNIPEEKCIKAGSVVGDYGRKVVDIELDRDGLSGYILSFSGPAGAAKSFLAKGIAHYRGIPYYRVGRYARIFGAGRYGERLAEIESEDPFILVKLMADDMQRCSSNDPLVIVDGLKNMKSAMFLSYVLKRPLIGFYVDADFKERMIKWRQDEDDAYAVERTKLFKEGLEELRRSFTEITTSDFTTLKPLAEVLKRFGYACPLRIWGWDVFGTKRIWLDVYKRYVLEGRMSNAELDAKCRTINYHHRYVEKYGLRGEAAKMVQEVATAFRFIDDILDEHDTRWGKPARWVETSPVEALAEAVILTTKALKRAERLGCRKEFLEMFEAVLDAVYYEIDVEEGRAEFISEEDWKRAAGREAHFRTFIGYLKGEDPVKYYQEGLMAQMKDDVMGAEKGGRENTDERLKRPLWQKIRRRAAI</sequence>